<dbReference type="SUPFAM" id="SSF56176">
    <property type="entry name" value="FAD-binding/transporter-associated domain-like"/>
    <property type="match status" value="1"/>
</dbReference>
<evidence type="ECO:0000313" key="5">
    <source>
        <dbReference type="EMBL" id="MDY7232932.1"/>
    </source>
</evidence>
<proteinExistence type="predicted"/>
<keyword evidence="3" id="KW-0560">Oxidoreductase</keyword>
<dbReference type="Pfam" id="PF03450">
    <property type="entry name" value="CO_deh_flav_C"/>
    <property type="match status" value="1"/>
</dbReference>
<protein>
    <submittedName>
        <fullName evidence="5">Xanthine dehydrogenase family protein subunit M</fullName>
    </submittedName>
</protein>
<dbReference type="InterPro" id="IPR036318">
    <property type="entry name" value="FAD-bd_PCMH-like_sf"/>
</dbReference>
<dbReference type="EMBL" id="JAXIVS010000025">
    <property type="protein sequence ID" value="MDY7232932.1"/>
    <property type="molecule type" value="Genomic_DNA"/>
</dbReference>
<gene>
    <name evidence="5" type="ORF">SYV04_41485</name>
</gene>
<keyword evidence="6" id="KW-1185">Reference proteome</keyword>
<keyword evidence="1" id="KW-0285">Flavoprotein</keyword>
<reference evidence="5 6" key="1">
    <citation type="submission" date="2023-12" db="EMBL/GenBank/DDBJ databases">
        <title>the genome sequence of Hyalangium sp. s54d21.</title>
        <authorList>
            <person name="Zhang X."/>
        </authorList>
    </citation>
    <scope>NUCLEOTIDE SEQUENCE [LARGE SCALE GENOMIC DNA]</scope>
    <source>
        <strain evidence="6">s54d21</strain>
    </source>
</reference>
<dbReference type="PROSITE" id="PS51387">
    <property type="entry name" value="FAD_PCMH"/>
    <property type="match status" value="1"/>
</dbReference>
<dbReference type="SMART" id="SM01092">
    <property type="entry name" value="CO_deh_flav_C"/>
    <property type="match status" value="1"/>
</dbReference>
<dbReference type="Pfam" id="PF00941">
    <property type="entry name" value="FAD_binding_5"/>
    <property type="match status" value="1"/>
</dbReference>
<dbReference type="InterPro" id="IPR005107">
    <property type="entry name" value="CO_DH_flav_C"/>
</dbReference>
<dbReference type="PANTHER" id="PTHR42659">
    <property type="entry name" value="XANTHINE DEHYDROGENASE SUBUNIT C-RELATED"/>
    <property type="match status" value="1"/>
</dbReference>
<evidence type="ECO:0000256" key="1">
    <source>
        <dbReference type="ARBA" id="ARBA00022630"/>
    </source>
</evidence>
<dbReference type="InterPro" id="IPR016167">
    <property type="entry name" value="FAD-bd_PCMH_sub1"/>
</dbReference>
<evidence type="ECO:0000259" key="4">
    <source>
        <dbReference type="PROSITE" id="PS51387"/>
    </source>
</evidence>
<dbReference type="Gene3D" id="3.30.465.10">
    <property type="match status" value="1"/>
</dbReference>
<dbReference type="InterPro" id="IPR016166">
    <property type="entry name" value="FAD-bd_PCMH"/>
</dbReference>
<evidence type="ECO:0000313" key="6">
    <source>
        <dbReference type="Proteomes" id="UP001291309"/>
    </source>
</evidence>
<comment type="caution">
    <text evidence="5">The sequence shown here is derived from an EMBL/GenBank/DDBJ whole genome shotgun (WGS) entry which is preliminary data.</text>
</comment>
<dbReference type="InterPro" id="IPR051312">
    <property type="entry name" value="Diverse_Substr_Oxidored"/>
</dbReference>
<dbReference type="RefSeq" id="WP_321551646.1">
    <property type="nucleotide sequence ID" value="NZ_JAXIVS010000025.1"/>
</dbReference>
<feature type="domain" description="FAD-binding PCMH-type" evidence="4">
    <location>
        <begin position="1"/>
        <end position="171"/>
    </location>
</feature>
<dbReference type="InterPro" id="IPR036683">
    <property type="entry name" value="CO_DH_flav_C_dom_sf"/>
</dbReference>
<dbReference type="InterPro" id="IPR002346">
    <property type="entry name" value="Mopterin_DH_FAD-bd"/>
</dbReference>
<dbReference type="SUPFAM" id="SSF55447">
    <property type="entry name" value="CO dehydrogenase flavoprotein C-terminal domain-like"/>
    <property type="match status" value="1"/>
</dbReference>
<dbReference type="PANTHER" id="PTHR42659:SF2">
    <property type="entry name" value="XANTHINE DEHYDROGENASE SUBUNIT C-RELATED"/>
    <property type="match status" value="1"/>
</dbReference>
<name>A0ABU5HJD1_9BACT</name>
<evidence type="ECO:0000256" key="2">
    <source>
        <dbReference type="ARBA" id="ARBA00022827"/>
    </source>
</evidence>
<accession>A0ABU5HJD1</accession>
<keyword evidence="2" id="KW-0274">FAD</keyword>
<dbReference type="Gene3D" id="3.30.390.50">
    <property type="entry name" value="CO dehydrogenase flavoprotein, C-terminal domain"/>
    <property type="match status" value="1"/>
</dbReference>
<sequence length="282" mass="29674">MRYAEPQTVEEGVALLASTEHARCLAGGASLVAMMHAGHAAPAMLVSLHRIQELSAITETPEGLWVGAMVRHRTVAADTRLRGAMRVVRSAAEQLAHPAIRNMATVGGSVGLADPNTEIPVALVAASAQVEVAGPSGRRLVPVESLFVDRFQTSLGRDELITRIFIPRGPEGAVGHHLRFSRVSGDYPTVSISLVLAMEGATCRQARVAVGCCGPVPLHVAAADQRLVGTPLGEQDIAEAGQLLARAASPVDDVRGSAEYRRLLIPRLLGRAVSLAREPAHG</sequence>
<dbReference type="Gene3D" id="3.30.43.10">
    <property type="entry name" value="Uridine Diphospho-n-acetylenolpyruvylglucosamine Reductase, domain 2"/>
    <property type="match status" value="1"/>
</dbReference>
<dbReference type="Proteomes" id="UP001291309">
    <property type="component" value="Unassembled WGS sequence"/>
</dbReference>
<dbReference type="InterPro" id="IPR016169">
    <property type="entry name" value="FAD-bd_PCMH_sub2"/>
</dbReference>
<evidence type="ECO:0000256" key="3">
    <source>
        <dbReference type="ARBA" id="ARBA00023002"/>
    </source>
</evidence>
<organism evidence="5 6">
    <name type="scientific">Hyalangium rubrum</name>
    <dbReference type="NCBI Taxonomy" id="3103134"/>
    <lineage>
        <taxon>Bacteria</taxon>
        <taxon>Pseudomonadati</taxon>
        <taxon>Myxococcota</taxon>
        <taxon>Myxococcia</taxon>
        <taxon>Myxococcales</taxon>
        <taxon>Cystobacterineae</taxon>
        <taxon>Archangiaceae</taxon>
        <taxon>Hyalangium</taxon>
    </lineage>
</organism>